<dbReference type="RefSeq" id="WP_012805572.1">
    <property type="nucleotide sequence ID" value="NC_013173.1"/>
</dbReference>
<dbReference type="InterPro" id="IPR016683">
    <property type="entry name" value="Glyco_trans_28_RedA_prd"/>
</dbReference>
<keyword evidence="3" id="KW-1185">Reference proteome</keyword>
<feature type="domain" description="Glycosyl transferase family 28 C-terminal" evidence="1">
    <location>
        <begin position="247"/>
        <end position="367"/>
    </location>
</feature>
<dbReference type="CAZy" id="GT1">
    <property type="family name" value="Glycosyltransferase Family 1"/>
</dbReference>
<dbReference type="InterPro" id="IPR007235">
    <property type="entry name" value="Glyco_trans_28_C"/>
</dbReference>
<protein>
    <recommendedName>
        <fullName evidence="1">Glycosyl transferase family 28 C-terminal domain-containing protein</fullName>
    </recommendedName>
</protein>
<sequence length="391" mass="44360">MNILMYSHDTYGLGHIRRSMALAQNILAEEHNILILTGSPIVGRFDFPHGIDFVRIPGMIKQNNDLYVPHSIKVAPEMALAIRQNIILATAKAFKPSLFLVDKAPLGLKREVVPTLRWLREHCPQTHVVLGLRDIMDSPESTITEWRKKNIYEALDTLYSEIWVYGSRDIYDPVREYDIPAHIAPKMHFTGYIPRQIPRFQHRPRLRHGMNIAPGEKLVLVTAGGGGDGYKVVDTYLTMLETLPHPPFKSMIVTGPMLAENLYDQLAARARKLKVRICKFYRKMEKAILAADCVVSMGGYNTMCEIVCAARPSLIIPRSVPREEQLIRARLFAARGLLEYIPWETVEPAPMLERIVKLLHEPGPYEAALADFPMTAFEIINQRIQSFGAQA</sequence>
<dbReference type="PIRSF" id="PIRSF017085">
    <property type="entry name" value="Glycosyltransf_RedA_prd"/>
    <property type="match status" value="1"/>
</dbReference>
<dbReference type="Pfam" id="PF04101">
    <property type="entry name" value="Glyco_tran_28_C"/>
    <property type="match status" value="1"/>
</dbReference>
<dbReference type="AlphaFoldDB" id="C7LVE5"/>
<accession>C7LVE5</accession>
<dbReference type="HOGENOM" id="CLU_055279_0_0_7"/>
<organism evidence="2 3">
    <name type="scientific">Desulfomicrobium baculatum (strain DSM 4028 / VKM B-1378 / X)</name>
    <name type="common">Desulfovibrio baculatus</name>
    <dbReference type="NCBI Taxonomy" id="525897"/>
    <lineage>
        <taxon>Bacteria</taxon>
        <taxon>Pseudomonadati</taxon>
        <taxon>Thermodesulfobacteriota</taxon>
        <taxon>Desulfovibrionia</taxon>
        <taxon>Desulfovibrionales</taxon>
        <taxon>Desulfomicrobiaceae</taxon>
        <taxon>Desulfomicrobium</taxon>
    </lineage>
</organism>
<dbReference type="SUPFAM" id="SSF53756">
    <property type="entry name" value="UDP-Glycosyltransferase/glycogen phosphorylase"/>
    <property type="match status" value="1"/>
</dbReference>
<dbReference type="Proteomes" id="UP000002216">
    <property type="component" value="Chromosome"/>
</dbReference>
<dbReference type="Gene3D" id="3.40.50.2000">
    <property type="entry name" value="Glycogen Phosphorylase B"/>
    <property type="match status" value="1"/>
</dbReference>
<dbReference type="KEGG" id="dba:Dbac_0360"/>
<proteinExistence type="predicted"/>
<evidence type="ECO:0000313" key="2">
    <source>
        <dbReference type="EMBL" id="ACU88487.1"/>
    </source>
</evidence>
<evidence type="ECO:0000313" key="3">
    <source>
        <dbReference type="Proteomes" id="UP000002216"/>
    </source>
</evidence>
<dbReference type="PANTHER" id="PTHR21015">
    <property type="entry name" value="UDP-N-ACETYLGLUCOSAMINE--N-ACETYLMURAMYL-(PENTAPEPTIDE) PYROPHOSPHORYL-UNDECAPRENOL N-ACETYLGLUCOSAMINE TRANSFERASE 1"/>
    <property type="match status" value="1"/>
</dbReference>
<reference evidence="2 3" key="1">
    <citation type="journal article" date="2009" name="Stand. Genomic Sci.">
        <title>Complete genome sequence of Desulfomicrobium baculatum type strain (X).</title>
        <authorList>
            <person name="Copeland A."/>
            <person name="Spring S."/>
            <person name="Goker M."/>
            <person name="Schneider S."/>
            <person name="Lapidus A."/>
            <person name="Del Rio T.G."/>
            <person name="Tice H."/>
            <person name="Cheng J.F."/>
            <person name="Chen F."/>
            <person name="Nolan M."/>
            <person name="Bruce D."/>
            <person name="Goodwin L."/>
            <person name="Pitluck S."/>
            <person name="Ivanova N."/>
            <person name="Mavrommatis K."/>
            <person name="Ovchinnikova G."/>
            <person name="Pati A."/>
            <person name="Chen A."/>
            <person name="Palaniappan K."/>
            <person name="Land M."/>
            <person name="Hauser L."/>
            <person name="Chang Y.J."/>
            <person name="Jeffries C.C."/>
            <person name="Meincke L."/>
            <person name="Sims D."/>
            <person name="Brettin T."/>
            <person name="Detter J.C."/>
            <person name="Han C."/>
            <person name="Chain P."/>
            <person name="Bristow J."/>
            <person name="Eisen J.A."/>
            <person name="Markowitz V."/>
            <person name="Hugenholtz P."/>
            <person name="Kyrpides N.C."/>
            <person name="Klenk H.P."/>
            <person name="Lucas S."/>
        </authorList>
    </citation>
    <scope>NUCLEOTIDE SEQUENCE [LARGE SCALE GENOMIC DNA]</scope>
    <source>
        <strain evidence="3">DSM 4028 / VKM B-1378 / X</strain>
    </source>
</reference>
<name>C7LVE5_DESBD</name>
<dbReference type="STRING" id="525897.Dbac_0360"/>
<dbReference type="PANTHER" id="PTHR21015:SF28">
    <property type="entry name" value="SLL1722 PROTEIN"/>
    <property type="match status" value="1"/>
</dbReference>
<gene>
    <name evidence="2" type="ordered locus">Dbac_0360</name>
</gene>
<dbReference type="GO" id="GO:0016758">
    <property type="term" value="F:hexosyltransferase activity"/>
    <property type="evidence" value="ECO:0007669"/>
    <property type="project" value="InterPro"/>
</dbReference>
<evidence type="ECO:0000259" key="1">
    <source>
        <dbReference type="Pfam" id="PF04101"/>
    </source>
</evidence>
<dbReference type="EMBL" id="CP001629">
    <property type="protein sequence ID" value="ACU88487.1"/>
    <property type="molecule type" value="Genomic_DNA"/>
</dbReference>
<dbReference type="eggNOG" id="COG4671">
    <property type="taxonomic scope" value="Bacteria"/>
</dbReference>